<gene>
    <name evidence="1" type="ORF">QLX08_005995</name>
</gene>
<dbReference type="AlphaFoldDB" id="A0AAW0ZW33"/>
<sequence>MDRIYYITRISTRGSVAQQIIRLRNENEVKHVSQAFLAFQNTVYNGNIVNNGQGRELQMEKDITKVVKAKE</sequence>
<proteinExistence type="predicted"/>
<accession>A0AAW0ZW33</accession>
<dbReference type="Proteomes" id="UP001432146">
    <property type="component" value="Unassembled WGS sequence"/>
</dbReference>
<name>A0AAW0ZW33_9HYME</name>
<comment type="caution">
    <text evidence="1">The sequence shown here is derived from an EMBL/GenBank/DDBJ whole genome shotgun (WGS) entry which is preliminary data.</text>
</comment>
<organism evidence="1 2">
    <name type="scientific">Tetragonisca angustula</name>
    <dbReference type="NCBI Taxonomy" id="166442"/>
    <lineage>
        <taxon>Eukaryota</taxon>
        <taxon>Metazoa</taxon>
        <taxon>Ecdysozoa</taxon>
        <taxon>Arthropoda</taxon>
        <taxon>Hexapoda</taxon>
        <taxon>Insecta</taxon>
        <taxon>Pterygota</taxon>
        <taxon>Neoptera</taxon>
        <taxon>Endopterygota</taxon>
        <taxon>Hymenoptera</taxon>
        <taxon>Apocrita</taxon>
        <taxon>Aculeata</taxon>
        <taxon>Apoidea</taxon>
        <taxon>Anthophila</taxon>
        <taxon>Apidae</taxon>
        <taxon>Tetragonisca</taxon>
    </lineage>
</organism>
<protein>
    <submittedName>
        <fullName evidence="1">Uncharacterized protein</fullName>
    </submittedName>
</protein>
<evidence type="ECO:0000313" key="1">
    <source>
        <dbReference type="EMBL" id="KAK9301802.1"/>
    </source>
</evidence>
<keyword evidence="2" id="KW-1185">Reference proteome</keyword>
<reference evidence="1 2" key="1">
    <citation type="submission" date="2024-05" db="EMBL/GenBank/DDBJ databases">
        <title>The nuclear and mitochondrial genome assemblies of Tetragonisca angustula (Apidae: Meliponini), a tiny yet remarkable pollinator in the Neotropics.</title>
        <authorList>
            <person name="Ferrari R."/>
            <person name="Ricardo P.C."/>
            <person name="Dias F.C."/>
            <person name="Araujo N.S."/>
            <person name="Soares D.O."/>
            <person name="Zhou Q.-S."/>
            <person name="Zhu C.-D."/>
            <person name="Coutinho L."/>
            <person name="Airas M.C."/>
            <person name="Batista T.M."/>
        </authorList>
    </citation>
    <scope>NUCLEOTIDE SEQUENCE [LARGE SCALE GENOMIC DNA]</scope>
    <source>
        <strain evidence="1">ASF017062</strain>
        <tissue evidence="1">Abdomen</tissue>
    </source>
</reference>
<evidence type="ECO:0000313" key="2">
    <source>
        <dbReference type="Proteomes" id="UP001432146"/>
    </source>
</evidence>
<dbReference type="EMBL" id="JAWNGG020000106">
    <property type="protein sequence ID" value="KAK9301802.1"/>
    <property type="molecule type" value="Genomic_DNA"/>
</dbReference>